<sequence length="70" mass="7987">MPELPEVETLKRALTPLVLNKQLVELNFLRKNLRFPIPSTKIRKGLLNQTVAKITRRGKYILLHAPDGAL</sequence>
<dbReference type="PROSITE" id="PS51068">
    <property type="entry name" value="FPG_CAT"/>
    <property type="match status" value="1"/>
</dbReference>
<feature type="domain" description="Formamidopyrimidine-DNA glycosylase catalytic" evidence="1">
    <location>
        <begin position="2"/>
        <end position="70"/>
    </location>
</feature>
<evidence type="ECO:0000259" key="1">
    <source>
        <dbReference type="PROSITE" id="PS51068"/>
    </source>
</evidence>
<feature type="non-terminal residue" evidence="2">
    <location>
        <position position="70"/>
    </location>
</feature>
<gene>
    <name evidence="2" type="ORF">METZ01_LOCUS442086</name>
</gene>
<dbReference type="SUPFAM" id="SSF81624">
    <property type="entry name" value="N-terminal domain of MutM-like DNA repair proteins"/>
    <property type="match status" value="1"/>
</dbReference>
<dbReference type="InterPro" id="IPR012319">
    <property type="entry name" value="FPG_cat"/>
</dbReference>
<dbReference type="Gene3D" id="3.20.190.10">
    <property type="entry name" value="MutM-like, N-terminal"/>
    <property type="match status" value="1"/>
</dbReference>
<dbReference type="GO" id="GO:0008270">
    <property type="term" value="F:zinc ion binding"/>
    <property type="evidence" value="ECO:0007669"/>
    <property type="project" value="InterPro"/>
</dbReference>
<dbReference type="SMART" id="SM00898">
    <property type="entry name" value="Fapy_DNA_glyco"/>
    <property type="match status" value="1"/>
</dbReference>
<name>A0A382Z150_9ZZZZ</name>
<organism evidence="2">
    <name type="scientific">marine metagenome</name>
    <dbReference type="NCBI Taxonomy" id="408172"/>
    <lineage>
        <taxon>unclassified sequences</taxon>
        <taxon>metagenomes</taxon>
        <taxon>ecological metagenomes</taxon>
    </lineage>
</organism>
<proteinExistence type="predicted"/>
<dbReference type="Pfam" id="PF01149">
    <property type="entry name" value="Fapy_DNA_glyco"/>
    <property type="match status" value="1"/>
</dbReference>
<accession>A0A382Z150</accession>
<dbReference type="GO" id="GO:0003906">
    <property type="term" value="F:DNA-(apurinic or apyrimidinic site) endonuclease activity"/>
    <property type="evidence" value="ECO:0007669"/>
    <property type="project" value="InterPro"/>
</dbReference>
<dbReference type="GO" id="GO:0006284">
    <property type="term" value="P:base-excision repair"/>
    <property type="evidence" value="ECO:0007669"/>
    <property type="project" value="InterPro"/>
</dbReference>
<evidence type="ECO:0000313" key="2">
    <source>
        <dbReference type="EMBL" id="SVD89232.1"/>
    </source>
</evidence>
<dbReference type="AlphaFoldDB" id="A0A382Z150"/>
<dbReference type="EMBL" id="UINC01180172">
    <property type="protein sequence ID" value="SVD89232.1"/>
    <property type="molecule type" value="Genomic_DNA"/>
</dbReference>
<dbReference type="GO" id="GO:0019104">
    <property type="term" value="F:DNA N-glycosylase activity"/>
    <property type="evidence" value="ECO:0007669"/>
    <property type="project" value="InterPro"/>
</dbReference>
<protein>
    <recommendedName>
        <fullName evidence="1">Formamidopyrimidine-DNA glycosylase catalytic domain-containing protein</fullName>
    </recommendedName>
</protein>
<dbReference type="InterPro" id="IPR035937">
    <property type="entry name" value="FPG_N"/>
</dbReference>
<reference evidence="2" key="1">
    <citation type="submission" date="2018-05" db="EMBL/GenBank/DDBJ databases">
        <authorList>
            <person name="Lanie J.A."/>
            <person name="Ng W.-L."/>
            <person name="Kazmierczak K.M."/>
            <person name="Andrzejewski T.M."/>
            <person name="Davidsen T.M."/>
            <person name="Wayne K.J."/>
            <person name="Tettelin H."/>
            <person name="Glass J.I."/>
            <person name="Rusch D."/>
            <person name="Podicherti R."/>
            <person name="Tsui H.-C.T."/>
            <person name="Winkler M.E."/>
        </authorList>
    </citation>
    <scope>NUCLEOTIDE SEQUENCE</scope>
</reference>